<name>A0A818Q8Z9_9BILA</name>
<gene>
    <name evidence="2" type="ORF">GRG538_LOCUS24169</name>
</gene>
<evidence type="ECO:0000313" key="3">
    <source>
        <dbReference type="Proteomes" id="UP000663872"/>
    </source>
</evidence>
<feature type="region of interest" description="Disordered" evidence="1">
    <location>
        <begin position="271"/>
        <end position="299"/>
    </location>
</feature>
<dbReference type="Proteomes" id="UP000663872">
    <property type="component" value="Unassembled WGS sequence"/>
</dbReference>
<evidence type="ECO:0000313" key="2">
    <source>
        <dbReference type="EMBL" id="CAF3631170.1"/>
    </source>
</evidence>
<feature type="compositionally biased region" description="Polar residues" evidence="1">
    <location>
        <begin position="272"/>
        <end position="291"/>
    </location>
</feature>
<evidence type="ECO:0000256" key="1">
    <source>
        <dbReference type="SAM" id="MobiDB-lite"/>
    </source>
</evidence>
<sequence>MNLNTLPGEVLFYSNDQFYQFIENCLGVDQMNLLKVQSIKNIRTLIKIPDIFSALTIKCKELADLKSRLCFVDEDNNSIIIKVGVKMDFDNLIAILKEKDYKYLKGTKKSKSSSSSTTNSLVSNTFVLNTTNSNIIDSPLISIPTTAINLMSVNDYIQVIANSIEKYSINTFQNIILKHDDACMIHLNQSGTCIDGYIKCHCKSAIKLPFRLNTKSFQLSHYFKHLKHSLCSMMKKKRQELKKNSNLSHNINQNNILPSLDDEINFDEDSMDNLNENSQITTNKPISTYSDSSKEKRPTSSLLDSDILEIQRIKNVRILLQIPDVFSFFQKNNKDILKLKEQACFIDDDPSCVVRPGIRSNIEQFIELLKNHYKPITEPNHAQGENSCMCGFLNINNGNTEHQSKSFVHIFVSNLMKNINGPSNNYQFDPIVNKLRISL</sequence>
<reference evidence="2" key="1">
    <citation type="submission" date="2021-02" db="EMBL/GenBank/DDBJ databases">
        <authorList>
            <person name="Nowell W R."/>
        </authorList>
    </citation>
    <scope>NUCLEOTIDE SEQUENCE</scope>
</reference>
<accession>A0A818Q8Z9</accession>
<organism evidence="2 3">
    <name type="scientific">Rotaria socialis</name>
    <dbReference type="NCBI Taxonomy" id="392032"/>
    <lineage>
        <taxon>Eukaryota</taxon>
        <taxon>Metazoa</taxon>
        <taxon>Spiralia</taxon>
        <taxon>Gnathifera</taxon>
        <taxon>Rotifera</taxon>
        <taxon>Eurotatoria</taxon>
        <taxon>Bdelloidea</taxon>
        <taxon>Philodinida</taxon>
        <taxon>Philodinidae</taxon>
        <taxon>Rotaria</taxon>
    </lineage>
</organism>
<protein>
    <submittedName>
        <fullName evidence="2">Uncharacterized protein</fullName>
    </submittedName>
</protein>
<dbReference type="EMBL" id="CAJNYT010004091">
    <property type="protein sequence ID" value="CAF3631170.1"/>
    <property type="molecule type" value="Genomic_DNA"/>
</dbReference>
<dbReference type="AlphaFoldDB" id="A0A818Q8Z9"/>
<proteinExistence type="predicted"/>
<comment type="caution">
    <text evidence="2">The sequence shown here is derived from an EMBL/GenBank/DDBJ whole genome shotgun (WGS) entry which is preliminary data.</text>
</comment>